<feature type="compositionally biased region" description="Polar residues" evidence="1">
    <location>
        <begin position="385"/>
        <end position="396"/>
    </location>
</feature>
<proteinExistence type="predicted"/>
<dbReference type="Gene3D" id="3.30.40.10">
    <property type="entry name" value="Zinc/RING finger domain, C3HC4 (zinc finger)"/>
    <property type="match status" value="1"/>
</dbReference>
<dbReference type="GO" id="GO:0000785">
    <property type="term" value="C:chromatin"/>
    <property type="evidence" value="ECO:0007669"/>
    <property type="project" value="TreeGrafter"/>
</dbReference>
<dbReference type="InterPro" id="IPR013083">
    <property type="entry name" value="Znf_RING/FYVE/PHD"/>
</dbReference>
<dbReference type="SMART" id="SM00558">
    <property type="entry name" value="JmjC"/>
    <property type="match status" value="1"/>
</dbReference>
<evidence type="ECO:0000313" key="4">
    <source>
        <dbReference type="Proteomes" id="UP000887574"/>
    </source>
</evidence>
<name>A0A915EVV3_9BILA</name>
<dbReference type="Proteomes" id="UP000887574">
    <property type="component" value="Unplaced"/>
</dbReference>
<dbReference type="PANTHER" id="PTHR10694:SF129">
    <property type="entry name" value="LYSINE-SPECIFIC DEMETHYLASE 4B-RELATED"/>
    <property type="match status" value="1"/>
</dbReference>
<dbReference type="GO" id="GO:0005634">
    <property type="term" value="C:nucleus"/>
    <property type="evidence" value="ECO:0007669"/>
    <property type="project" value="TreeGrafter"/>
</dbReference>
<keyword evidence="4" id="KW-1185">Reference proteome</keyword>
<dbReference type="GO" id="GO:0010468">
    <property type="term" value="P:regulation of gene expression"/>
    <property type="evidence" value="ECO:0007669"/>
    <property type="project" value="TreeGrafter"/>
</dbReference>
<dbReference type="InterPro" id="IPR003349">
    <property type="entry name" value="JmjN"/>
</dbReference>
<dbReference type="Gene3D" id="3.10.330.70">
    <property type="match status" value="1"/>
</dbReference>
<dbReference type="Pfam" id="PF02375">
    <property type="entry name" value="JmjN"/>
    <property type="match status" value="1"/>
</dbReference>
<protein>
    <submittedName>
        <fullName evidence="5">[Histone H3]-trimethyl-L-lysine(9) demethylase</fullName>
    </submittedName>
</protein>
<dbReference type="GO" id="GO:0051864">
    <property type="term" value="F:histone H3K36 demethylase activity"/>
    <property type="evidence" value="ECO:0007669"/>
    <property type="project" value="TreeGrafter"/>
</dbReference>
<evidence type="ECO:0000256" key="1">
    <source>
        <dbReference type="SAM" id="MobiDB-lite"/>
    </source>
</evidence>
<dbReference type="InterPro" id="IPR003347">
    <property type="entry name" value="JmjC_dom"/>
</dbReference>
<feature type="domain" description="JmjC" evidence="3">
    <location>
        <begin position="166"/>
        <end position="331"/>
    </location>
</feature>
<organism evidence="4 5">
    <name type="scientific">Ditylenchus dipsaci</name>
    <dbReference type="NCBI Taxonomy" id="166011"/>
    <lineage>
        <taxon>Eukaryota</taxon>
        <taxon>Metazoa</taxon>
        <taxon>Ecdysozoa</taxon>
        <taxon>Nematoda</taxon>
        <taxon>Chromadorea</taxon>
        <taxon>Rhabditida</taxon>
        <taxon>Tylenchina</taxon>
        <taxon>Tylenchomorpha</taxon>
        <taxon>Sphaerularioidea</taxon>
        <taxon>Anguinidae</taxon>
        <taxon>Anguininae</taxon>
        <taxon>Ditylenchus</taxon>
    </lineage>
</organism>
<accession>A0A915EVV3</accession>
<dbReference type="AlphaFoldDB" id="A0A915EVV3"/>
<dbReference type="Pfam" id="PF02373">
    <property type="entry name" value="JmjC"/>
    <property type="match status" value="1"/>
</dbReference>
<dbReference type="Gene3D" id="2.60.120.650">
    <property type="entry name" value="Cupin"/>
    <property type="match status" value="1"/>
</dbReference>
<evidence type="ECO:0000313" key="5">
    <source>
        <dbReference type="WBParaSite" id="jg9790.1"/>
    </source>
</evidence>
<dbReference type="SMART" id="SM00545">
    <property type="entry name" value="JmjN"/>
    <property type="match status" value="1"/>
</dbReference>
<dbReference type="WBParaSite" id="jg9790.1">
    <property type="protein sequence ID" value="jg9790.1"/>
    <property type="gene ID" value="jg9790"/>
</dbReference>
<dbReference type="PANTHER" id="PTHR10694">
    <property type="entry name" value="LYSINE-SPECIFIC DEMETHYLASE"/>
    <property type="match status" value="1"/>
</dbReference>
<reference evidence="5" key="1">
    <citation type="submission" date="2022-11" db="UniProtKB">
        <authorList>
            <consortium name="WormBaseParasite"/>
        </authorList>
    </citation>
    <scope>IDENTIFICATION</scope>
</reference>
<sequence>MKQNIIYTKQQEWVNTGTQEIMVFHPTMDEFKDFSGLIKKIEQKGAHLVCCPQTDIYSSGICKIVPPKEWNPRPSRPPGDYSDTNNYIIHGPVKETIEGTGGSFTKSLKVHRKKMPVKDFRKIALSKEMSNPKPDCSLAELERHYWRNILLGEPIYGADTPGSLYDKDVKEFNMNKLNTILDLLNDQKIKIHGVNTVFLYFGMWKTTFPWHSEDMDLYSINYLHYGEPKFWYSIPSQAAEKFERLASQQFPDGSMICKAFLRHKIYIISPNVLRSHSIPYGTMVQYPNEFIITFPKGYHMGFNTGFNCAESTNFAIERWIDYGKNSVMCYCRPDGVEIDMRPFMLKFRPDEFASWNQYWYGERHSSLKESKKKRRSKQALAASEVQPQPQVVSSSDDLVLEERQKKVLKAKRNVKDLWSNLPVNLFVEKEYNAKCSKSYPHCSVCQYLVPRSCWADQRRQPTSNGHPNNNGLPKKSRRFIRNQLFYKDEELSDVGAENEDEDMLLECKNCRVVVHKNCYPEIENVKHNSEEASTSDPENKEGKVWLCSRCFQRDDTVIRSVSCCLCELRGGALVETTDAVGVRFFVHVICAIMDSKTTFLEPSKRAKPFFPHLNTSFDFDISRSDIENCDDCAPSCSALLSPSTSSSLNYSLLSPKHNGGGQYIARFQCEMCSGQAESLVQCDVCLAANEAGASLRYHITCAALVDMSFERRNFPKTIVAVCSFHNSSQAISSEDDRNISIGERVIVSSEDENDASNSAPIVKKGRVVGTSESLYCSVDFLDGSISTDIFVSDVKNCECHKFGCKGNHFPGSLVYVEWQDGKMYEAYFRGKAPVKKFAVEIDSMYANGSSKDQKEVVEVTQDNVFRLDEALPEEIRLALLKRTSAGETRHF</sequence>
<evidence type="ECO:0000259" key="3">
    <source>
        <dbReference type="PROSITE" id="PS51184"/>
    </source>
</evidence>
<dbReference type="PROSITE" id="PS51184">
    <property type="entry name" value="JMJC"/>
    <property type="match status" value="1"/>
</dbReference>
<dbReference type="PROSITE" id="PS51183">
    <property type="entry name" value="JMJN"/>
    <property type="match status" value="1"/>
</dbReference>
<feature type="domain" description="JmjN" evidence="2">
    <location>
        <begin position="21"/>
        <end position="73"/>
    </location>
</feature>
<dbReference type="SUPFAM" id="SSF51197">
    <property type="entry name" value="Clavaminate synthase-like"/>
    <property type="match status" value="1"/>
</dbReference>
<feature type="region of interest" description="Disordered" evidence="1">
    <location>
        <begin position="370"/>
        <end position="396"/>
    </location>
</feature>
<dbReference type="GO" id="GO:0032454">
    <property type="term" value="F:histone H3K9 demethylase activity"/>
    <property type="evidence" value="ECO:0007669"/>
    <property type="project" value="TreeGrafter"/>
</dbReference>
<evidence type="ECO:0000259" key="2">
    <source>
        <dbReference type="PROSITE" id="PS51183"/>
    </source>
</evidence>